<dbReference type="Proteomes" id="UP000276991">
    <property type="component" value="Unassembled WGS sequence"/>
</dbReference>
<dbReference type="Gene3D" id="1.10.506.20">
    <property type="match status" value="1"/>
</dbReference>
<dbReference type="InterPro" id="IPR039360">
    <property type="entry name" value="Ras_GTPase"/>
</dbReference>
<feature type="non-terminal residue" evidence="1">
    <location>
        <position position="93"/>
    </location>
</feature>
<protein>
    <submittedName>
        <fullName evidence="1">Uncharacterized protein</fullName>
    </submittedName>
</protein>
<dbReference type="EMBL" id="UPTC01003122">
    <property type="protein sequence ID" value="VBB34153.1"/>
    <property type="molecule type" value="Genomic_DNA"/>
</dbReference>
<dbReference type="STRING" id="6277.A0A498SKJ9"/>
<gene>
    <name evidence="1" type="ORF">NAV_LOCUS8944</name>
</gene>
<evidence type="ECO:0000313" key="2">
    <source>
        <dbReference type="Proteomes" id="UP000276991"/>
    </source>
</evidence>
<dbReference type="OrthoDB" id="5822482at2759"/>
<dbReference type="AlphaFoldDB" id="A0A498SKJ9"/>
<sequence length="93" mass="10328">MLNNVSKNCIQSSFWYTVTATSDGTKLSNATKDKGNGEVAAVRVKARYQSVQILPMRAYTDLLTFIKQYYLSLCCVLEPTLSVKAKEDLATVL</sequence>
<dbReference type="PANTHER" id="PTHR10194">
    <property type="entry name" value="RAS GTPASE-ACTIVATING PROTEINS"/>
    <property type="match status" value="1"/>
</dbReference>
<keyword evidence="2" id="KW-1185">Reference proteome</keyword>
<dbReference type="PANTHER" id="PTHR10194:SF60">
    <property type="entry name" value="RAS GTPASE-ACTIVATING PROTEIN RASKOL"/>
    <property type="match status" value="1"/>
</dbReference>
<evidence type="ECO:0000313" key="1">
    <source>
        <dbReference type="EMBL" id="VBB34153.1"/>
    </source>
</evidence>
<accession>A0A498SKJ9</accession>
<name>A0A498SKJ9_ACAVI</name>
<reference evidence="1 2" key="1">
    <citation type="submission" date="2018-08" db="EMBL/GenBank/DDBJ databases">
        <authorList>
            <person name="Laetsch R D."/>
            <person name="Stevens L."/>
            <person name="Kumar S."/>
            <person name="Blaxter L. M."/>
        </authorList>
    </citation>
    <scope>NUCLEOTIDE SEQUENCE [LARGE SCALE GENOMIC DNA]</scope>
</reference>
<organism evidence="1 2">
    <name type="scientific">Acanthocheilonema viteae</name>
    <name type="common">Filarial nematode worm</name>
    <name type="synonym">Dipetalonema viteae</name>
    <dbReference type="NCBI Taxonomy" id="6277"/>
    <lineage>
        <taxon>Eukaryota</taxon>
        <taxon>Metazoa</taxon>
        <taxon>Ecdysozoa</taxon>
        <taxon>Nematoda</taxon>
        <taxon>Chromadorea</taxon>
        <taxon>Rhabditida</taxon>
        <taxon>Spirurina</taxon>
        <taxon>Spiruromorpha</taxon>
        <taxon>Filarioidea</taxon>
        <taxon>Onchocercidae</taxon>
        <taxon>Acanthocheilonema</taxon>
    </lineage>
</organism>
<proteinExistence type="predicted"/>